<organism evidence="1 2">
    <name type="scientific">Cetraspora pellucida</name>
    <dbReference type="NCBI Taxonomy" id="1433469"/>
    <lineage>
        <taxon>Eukaryota</taxon>
        <taxon>Fungi</taxon>
        <taxon>Fungi incertae sedis</taxon>
        <taxon>Mucoromycota</taxon>
        <taxon>Glomeromycotina</taxon>
        <taxon>Glomeromycetes</taxon>
        <taxon>Diversisporales</taxon>
        <taxon>Gigasporaceae</taxon>
        <taxon>Cetraspora</taxon>
    </lineage>
</organism>
<dbReference type="EMBL" id="CAJVPW010016208">
    <property type="protein sequence ID" value="CAG8668156.1"/>
    <property type="molecule type" value="Genomic_DNA"/>
</dbReference>
<evidence type="ECO:0000313" key="2">
    <source>
        <dbReference type="Proteomes" id="UP000789366"/>
    </source>
</evidence>
<name>A0ACA9NPN6_9GLOM</name>
<dbReference type="Proteomes" id="UP000789366">
    <property type="component" value="Unassembled WGS sequence"/>
</dbReference>
<comment type="caution">
    <text evidence="1">The sequence shown here is derived from an EMBL/GenBank/DDBJ whole genome shotgun (WGS) entry which is preliminary data.</text>
</comment>
<protein>
    <submittedName>
        <fullName evidence="1">10104_t:CDS:1</fullName>
    </submittedName>
</protein>
<reference evidence="1" key="1">
    <citation type="submission" date="2021-06" db="EMBL/GenBank/DDBJ databases">
        <authorList>
            <person name="Kallberg Y."/>
            <person name="Tangrot J."/>
            <person name="Rosling A."/>
        </authorList>
    </citation>
    <scope>NUCLEOTIDE SEQUENCE</scope>
    <source>
        <strain evidence="1">28 12/20/2015</strain>
    </source>
</reference>
<accession>A0ACA9NPN6</accession>
<proteinExistence type="predicted"/>
<evidence type="ECO:0000313" key="1">
    <source>
        <dbReference type="EMBL" id="CAG8668156.1"/>
    </source>
</evidence>
<sequence>SLSKFQIQLQIINGLRPQIYEGTAKCYADLMKRCWNIKPKERPTAKEICDIFTKWRNSKYILFELSESDEKLQNIKNEDTQANIECYISSFISFKASGLDELNITD</sequence>
<gene>
    <name evidence="1" type="ORF">SPELUC_LOCUS9541</name>
</gene>
<feature type="non-terminal residue" evidence="1">
    <location>
        <position position="1"/>
    </location>
</feature>
<keyword evidence="2" id="KW-1185">Reference proteome</keyword>